<comment type="caution">
    <text evidence="13">The sequence shown here is derived from an EMBL/GenBank/DDBJ whole genome shotgun (WGS) entry which is preliminary data.</text>
</comment>
<proteinExistence type="predicted"/>
<reference evidence="13 14" key="1">
    <citation type="journal article" date="2024" name="Science">
        <title>Giant polyketide synthase enzymes in the biosynthesis of giant marine polyether toxins.</title>
        <authorList>
            <person name="Fallon T.R."/>
            <person name="Shende V.V."/>
            <person name="Wierzbicki I.H."/>
            <person name="Pendleton A.L."/>
            <person name="Watervoot N.F."/>
            <person name="Auber R.P."/>
            <person name="Gonzalez D.J."/>
            <person name="Wisecaver J.H."/>
            <person name="Moore B.S."/>
        </authorList>
    </citation>
    <scope>NUCLEOTIDE SEQUENCE [LARGE SCALE GENOMIC DNA]</scope>
    <source>
        <strain evidence="13 14">12B1</strain>
    </source>
</reference>
<dbReference type="EC" id="3.6.1.73" evidence="9"/>
<dbReference type="InterPro" id="IPR050299">
    <property type="entry name" value="YjjX_NTPase"/>
</dbReference>
<sequence length="254" mass="27006">MAALSVAVGSTNPVKADAARAAFAAAFSGRPLAVEQYDVPSGVSAQPWGDAATREGAIHRALAAAACHAAAHGVAPHFAVGMEGGVEDDEVAARHRALSRHAQLPRRATQCFAWMVVVRTDGERQEVGMARTATVTLPPRIVALMKGDPPMELGDADDKVFNEVNSKQKGGTVVKLTAGLIDRTDYYAHALKLALAPFMHDETGLYADVKEVAVTPKCPFHGLVLLGRNCKILLPCSILLVLAFSASLRWHKRV</sequence>
<keyword evidence="8" id="KW-0464">Manganese</keyword>
<evidence type="ECO:0000256" key="4">
    <source>
        <dbReference type="ARBA" id="ARBA00022741"/>
    </source>
</evidence>
<dbReference type="AlphaFoldDB" id="A0AB34IYY4"/>
<comment type="catalytic activity">
    <reaction evidence="10">
        <text>ITP + H2O = IDP + phosphate + H(+)</text>
        <dbReference type="Rhea" id="RHEA:28330"/>
        <dbReference type="ChEBI" id="CHEBI:15377"/>
        <dbReference type="ChEBI" id="CHEBI:15378"/>
        <dbReference type="ChEBI" id="CHEBI:43474"/>
        <dbReference type="ChEBI" id="CHEBI:58280"/>
        <dbReference type="ChEBI" id="CHEBI:61402"/>
        <dbReference type="EC" id="3.6.1.73"/>
    </reaction>
</comment>
<keyword evidence="7" id="KW-0546">Nucleotide metabolism</keyword>
<accession>A0AB34IYY4</accession>
<dbReference type="Gene3D" id="3.90.950.10">
    <property type="match status" value="1"/>
</dbReference>
<keyword evidence="5" id="KW-0378">Hydrolase</keyword>
<comment type="cofactor">
    <cofactor evidence="1">
        <name>Mn(2+)</name>
        <dbReference type="ChEBI" id="CHEBI:29035"/>
    </cofactor>
</comment>
<comment type="catalytic activity">
    <reaction evidence="11">
        <text>XTP + H2O = XDP + phosphate + H(+)</text>
        <dbReference type="Rhea" id="RHEA:28406"/>
        <dbReference type="ChEBI" id="CHEBI:15377"/>
        <dbReference type="ChEBI" id="CHEBI:15378"/>
        <dbReference type="ChEBI" id="CHEBI:43474"/>
        <dbReference type="ChEBI" id="CHEBI:59884"/>
        <dbReference type="ChEBI" id="CHEBI:61314"/>
        <dbReference type="EC" id="3.6.1.73"/>
    </reaction>
</comment>
<dbReference type="SUPFAM" id="SSF52972">
    <property type="entry name" value="ITPase-like"/>
    <property type="match status" value="1"/>
</dbReference>
<evidence type="ECO:0000256" key="10">
    <source>
        <dbReference type="ARBA" id="ARBA00048174"/>
    </source>
</evidence>
<evidence type="ECO:0000256" key="11">
    <source>
        <dbReference type="ARBA" id="ARBA00048781"/>
    </source>
</evidence>
<evidence type="ECO:0000256" key="3">
    <source>
        <dbReference type="ARBA" id="ARBA00022723"/>
    </source>
</evidence>
<dbReference type="GO" id="GO:0009117">
    <property type="term" value="P:nucleotide metabolic process"/>
    <property type="evidence" value="ECO:0007669"/>
    <property type="project" value="UniProtKB-KW"/>
</dbReference>
<organism evidence="13 14">
    <name type="scientific">Prymnesium parvum</name>
    <name type="common">Toxic golden alga</name>
    <dbReference type="NCBI Taxonomy" id="97485"/>
    <lineage>
        <taxon>Eukaryota</taxon>
        <taxon>Haptista</taxon>
        <taxon>Haptophyta</taxon>
        <taxon>Prymnesiophyceae</taxon>
        <taxon>Prymnesiales</taxon>
        <taxon>Prymnesiaceae</taxon>
        <taxon>Prymnesium</taxon>
    </lineage>
</organism>
<comment type="cofactor">
    <cofactor evidence="2">
        <name>Mg(2+)</name>
        <dbReference type="ChEBI" id="CHEBI:18420"/>
    </cofactor>
</comment>
<protein>
    <recommendedName>
        <fullName evidence="9">inosine/xanthosine triphosphatase</fullName>
        <ecNumber evidence="9">3.6.1.73</ecNumber>
    </recommendedName>
</protein>
<keyword evidence="3" id="KW-0479">Metal-binding</keyword>
<dbReference type="GO" id="GO:0006772">
    <property type="term" value="P:thiamine metabolic process"/>
    <property type="evidence" value="ECO:0007669"/>
    <property type="project" value="TreeGrafter"/>
</dbReference>
<dbReference type="GO" id="GO:0046872">
    <property type="term" value="F:metal ion binding"/>
    <property type="evidence" value="ECO:0007669"/>
    <property type="project" value="UniProtKB-KW"/>
</dbReference>
<name>A0AB34IYY4_PRYPA</name>
<dbReference type="InterPro" id="IPR029001">
    <property type="entry name" value="ITPase-like_fam"/>
</dbReference>
<evidence type="ECO:0000313" key="13">
    <source>
        <dbReference type="EMBL" id="KAL1508629.1"/>
    </source>
</evidence>
<dbReference type="PANTHER" id="PTHR34699:SF2">
    <property type="entry name" value="NON-CANONICAL PURINE NTP PHOSPHATASE_PRRC1 DOMAIN-CONTAINING PROTEIN"/>
    <property type="match status" value="1"/>
</dbReference>
<evidence type="ECO:0000256" key="7">
    <source>
        <dbReference type="ARBA" id="ARBA00023080"/>
    </source>
</evidence>
<gene>
    <name evidence="13" type="ORF">AB1Y20_004725</name>
</gene>
<evidence type="ECO:0000256" key="1">
    <source>
        <dbReference type="ARBA" id="ARBA00001936"/>
    </source>
</evidence>
<evidence type="ECO:0000259" key="12">
    <source>
        <dbReference type="Pfam" id="PF01931"/>
    </source>
</evidence>
<evidence type="ECO:0000256" key="6">
    <source>
        <dbReference type="ARBA" id="ARBA00022842"/>
    </source>
</evidence>
<evidence type="ECO:0000256" key="9">
    <source>
        <dbReference type="ARBA" id="ARBA00038901"/>
    </source>
</evidence>
<dbReference type="PANTHER" id="PTHR34699">
    <property type="match status" value="1"/>
</dbReference>
<dbReference type="Proteomes" id="UP001515480">
    <property type="component" value="Unassembled WGS sequence"/>
</dbReference>
<keyword evidence="14" id="KW-1185">Reference proteome</keyword>
<dbReference type="GO" id="GO:0000166">
    <property type="term" value="F:nucleotide binding"/>
    <property type="evidence" value="ECO:0007669"/>
    <property type="project" value="UniProtKB-KW"/>
</dbReference>
<dbReference type="Pfam" id="PF01931">
    <property type="entry name" value="NTPase_I-T"/>
    <property type="match status" value="1"/>
</dbReference>
<dbReference type="EMBL" id="JBGBPQ010000016">
    <property type="protein sequence ID" value="KAL1508629.1"/>
    <property type="molecule type" value="Genomic_DNA"/>
</dbReference>
<keyword evidence="4" id="KW-0547">Nucleotide-binding</keyword>
<keyword evidence="6" id="KW-0460">Magnesium</keyword>
<evidence type="ECO:0000313" key="14">
    <source>
        <dbReference type="Proteomes" id="UP001515480"/>
    </source>
</evidence>
<dbReference type="GO" id="GO:0103023">
    <property type="term" value="F:ITPase activity"/>
    <property type="evidence" value="ECO:0007669"/>
    <property type="project" value="UniProtKB-EC"/>
</dbReference>
<evidence type="ECO:0000256" key="8">
    <source>
        <dbReference type="ARBA" id="ARBA00023211"/>
    </source>
</evidence>
<feature type="domain" description="Non-canonical purine NTP phosphatase/PRRC1" evidence="12">
    <location>
        <begin position="9"/>
        <end position="199"/>
    </location>
</feature>
<evidence type="ECO:0000256" key="5">
    <source>
        <dbReference type="ARBA" id="ARBA00022801"/>
    </source>
</evidence>
<dbReference type="InterPro" id="IPR026533">
    <property type="entry name" value="NTPase/PRRC1"/>
</dbReference>
<evidence type="ECO:0000256" key="2">
    <source>
        <dbReference type="ARBA" id="ARBA00001946"/>
    </source>
</evidence>